<dbReference type="Pfam" id="PF13407">
    <property type="entry name" value="Peripla_BP_4"/>
    <property type="match status" value="1"/>
</dbReference>
<dbReference type="InterPro" id="IPR028082">
    <property type="entry name" value="Peripla_BP_I"/>
</dbReference>
<dbReference type="SUPFAM" id="SSF53822">
    <property type="entry name" value="Periplasmic binding protein-like I"/>
    <property type="match status" value="1"/>
</dbReference>
<comment type="similarity">
    <text evidence="2">Belongs to the bacterial solute-binding protein 2 family.</text>
</comment>
<protein>
    <submittedName>
        <fullName evidence="7">Sugar ABC transporter substrate-binding protein</fullName>
    </submittedName>
</protein>
<evidence type="ECO:0000313" key="7">
    <source>
        <dbReference type="EMBL" id="MSR94785.1"/>
    </source>
</evidence>
<dbReference type="PANTHER" id="PTHR46847:SF1">
    <property type="entry name" value="D-ALLOSE-BINDING PERIPLASMIC PROTEIN-RELATED"/>
    <property type="match status" value="1"/>
</dbReference>
<name>A0A6N7V2K4_9FIRM</name>
<evidence type="ECO:0000256" key="3">
    <source>
        <dbReference type="ARBA" id="ARBA00022729"/>
    </source>
</evidence>
<organism evidence="7 8">
    <name type="scientific">Suipraeoptans intestinalis</name>
    <dbReference type="NCBI Taxonomy" id="2606628"/>
    <lineage>
        <taxon>Bacteria</taxon>
        <taxon>Bacillati</taxon>
        <taxon>Bacillota</taxon>
        <taxon>Clostridia</taxon>
        <taxon>Lachnospirales</taxon>
        <taxon>Lachnospiraceae</taxon>
        <taxon>Suipraeoptans</taxon>
    </lineage>
</organism>
<sequence length="343" mass="37633">MNHKRRIGLLLLCMLVVCGLAGCKRNVGTPEDNAVKTNEETKEEKKADEEEEAVKEEGHLLGFTAVDMENPYYVTLEASTRQVVEEAGCRMITKNPASDAKLQAQQIEEMIEEGVEVIFLAPVNWEEITPSLEALKQANIKIINIDTQVKESAYVDAYIGSDNKKAGYICGEDLIEKCPEGGKIAILESPSQNSVNERMTGFEEAIAKAEKGFEVVAREDTGGKLERALEAVQQILKDHEDIKAIMCGNDQMAVAAKTAANLTGRADILIYGVDGSPDIKKELKKPDSQVAGTAAQSPINMGQKAAQTAIKIIEGETYEKEVYEDVFLINRDNVEMYGADGWQ</sequence>
<dbReference type="PROSITE" id="PS51257">
    <property type="entry name" value="PROKAR_LIPOPROTEIN"/>
    <property type="match status" value="1"/>
</dbReference>
<evidence type="ECO:0000259" key="6">
    <source>
        <dbReference type="Pfam" id="PF13407"/>
    </source>
</evidence>
<feature type="chain" id="PRO_5039430934" evidence="5">
    <location>
        <begin position="22"/>
        <end position="343"/>
    </location>
</feature>
<feature type="region of interest" description="Disordered" evidence="4">
    <location>
        <begin position="29"/>
        <end position="54"/>
    </location>
</feature>
<dbReference type="EMBL" id="VULY01000018">
    <property type="protein sequence ID" value="MSR94785.1"/>
    <property type="molecule type" value="Genomic_DNA"/>
</dbReference>
<evidence type="ECO:0000256" key="1">
    <source>
        <dbReference type="ARBA" id="ARBA00004196"/>
    </source>
</evidence>
<dbReference type="Proteomes" id="UP000434409">
    <property type="component" value="Unassembled WGS sequence"/>
</dbReference>
<accession>A0A6N7V2K4</accession>
<evidence type="ECO:0000256" key="5">
    <source>
        <dbReference type="SAM" id="SignalP"/>
    </source>
</evidence>
<dbReference type="AlphaFoldDB" id="A0A6N7V2K4"/>
<evidence type="ECO:0000313" key="8">
    <source>
        <dbReference type="Proteomes" id="UP000434409"/>
    </source>
</evidence>
<dbReference type="InterPro" id="IPR025997">
    <property type="entry name" value="SBP_2_dom"/>
</dbReference>
<proteinExistence type="inferred from homology"/>
<feature type="signal peptide" evidence="5">
    <location>
        <begin position="1"/>
        <end position="21"/>
    </location>
</feature>
<feature type="domain" description="Periplasmic binding protein" evidence="6">
    <location>
        <begin position="62"/>
        <end position="316"/>
    </location>
</feature>
<evidence type="ECO:0000256" key="4">
    <source>
        <dbReference type="SAM" id="MobiDB-lite"/>
    </source>
</evidence>
<dbReference type="CDD" id="cd19971">
    <property type="entry name" value="PBP1_ABC_sugar_binding-like"/>
    <property type="match status" value="1"/>
</dbReference>
<comment type="caution">
    <text evidence="7">The sequence shown here is derived from an EMBL/GenBank/DDBJ whole genome shotgun (WGS) entry which is preliminary data.</text>
</comment>
<gene>
    <name evidence="7" type="ORF">FYJ34_11070</name>
</gene>
<comment type="subcellular location">
    <subcellularLocation>
        <location evidence="1">Cell envelope</location>
    </subcellularLocation>
</comment>
<evidence type="ECO:0000256" key="2">
    <source>
        <dbReference type="ARBA" id="ARBA00007639"/>
    </source>
</evidence>
<reference evidence="7 8" key="1">
    <citation type="submission" date="2019-08" db="EMBL/GenBank/DDBJ databases">
        <title>In-depth cultivation of the pig gut microbiome towards novel bacterial diversity and tailored functional studies.</title>
        <authorList>
            <person name="Wylensek D."/>
            <person name="Hitch T.C.A."/>
            <person name="Clavel T."/>
        </authorList>
    </citation>
    <scope>NUCLEOTIDE SEQUENCE [LARGE SCALE GENOMIC DNA]</scope>
    <source>
        <strain evidence="7 8">68-1-5</strain>
    </source>
</reference>
<keyword evidence="8" id="KW-1185">Reference proteome</keyword>
<dbReference type="PANTHER" id="PTHR46847">
    <property type="entry name" value="D-ALLOSE-BINDING PERIPLASMIC PROTEIN-RELATED"/>
    <property type="match status" value="1"/>
</dbReference>
<keyword evidence="3 5" id="KW-0732">Signal</keyword>
<dbReference type="GO" id="GO:0030313">
    <property type="term" value="C:cell envelope"/>
    <property type="evidence" value="ECO:0007669"/>
    <property type="project" value="UniProtKB-SubCell"/>
</dbReference>
<feature type="compositionally biased region" description="Basic and acidic residues" evidence="4">
    <location>
        <begin position="33"/>
        <end position="48"/>
    </location>
</feature>
<dbReference type="Gene3D" id="3.40.50.2300">
    <property type="match status" value="2"/>
</dbReference>
<dbReference type="GO" id="GO:0030246">
    <property type="term" value="F:carbohydrate binding"/>
    <property type="evidence" value="ECO:0007669"/>
    <property type="project" value="UniProtKB-ARBA"/>
</dbReference>